<dbReference type="SUPFAM" id="SSF103088">
    <property type="entry name" value="OmpA-like"/>
    <property type="match status" value="1"/>
</dbReference>
<sequence>MLIVGHTSRTDSDALNDRLSAGRAAAIRQKLGAEPGAAELLARMKTSGVGARENIIGTGTDDVADALDRRVEFKIVGC</sequence>
<dbReference type="InterPro" id="IPR036737">
    <property type="entry name" value="OmpA-like_sf"/>
</dbReference>
<keyword evidence="4" id="KW-1185">Reference proteome</keyword>
<dbReference type="EMBL" id="JAXCLA010000001">
    <property type="protein sequence ID" value="MDY0743291.1"/>
    <property type="molecule type" value="Genomic_DNA"/>
</dbReference>
<comment type="caution">
    <text evidence="3">The sequence shown here is derived from an EMBL/GenBank/DDBJ whole genome shotgun (WGS) entry which is preliminary data.</text>
</comment>
<protein>
    <submittedName>
        <fullName evidence="3">OmpA family protein</fullName>
    </submittedName>
</protein>
<proteinExistence type="predicted"/>
<dbReference type="RefSeq" id="WP_320421156.1">
    <property type="nucleotide sequence ID" value="NZ_JAXCLA010000001.1"/>
</dbReference>
<dbReference type="Proteomes" id="UP001285263">
    <property type="component" value="Unassembled WGS sequence"/>
</dbReference>
<evidence type="ECO:0000259" key="2">
    <source>
        <dbReference type="PROSITE" id="PS51123"/>
    </source>
</evidence>
<feature type="domain" description="OmpA-like" evidence="2">
    <location>
        <begin position="1"/>
        <end position="78"/>
    </location>
</feature>
<gene>
    <name evidence="3" type="ORF">SNE35_02180</name>
</gene>
<keyword evidence="1" id="KW-0472">Membrane</keyword>
<evidence type="ECO:0000256" key="1">
    <source>
        <dbReference type="PROSITE-ProRule" id="PRU00473"/>
    </source>
</evidence>
<name>A0ABU5DAI2_9BURK</name>
<dbReference type="Pfam" id="PF00691">
    <property type="entry name" value="OmpA"/>
    <property type="match status" value="1"/>
</dbReference>
<dbReference type="InterPro" id="IPR006665">
    <property type="entry name" value="OmpA-like"/>
</dbReference>
<accession>A0ABU5DAI2</accession>
<reference evidence="3 4" key="1">
    <citation type="submission" date="2023-11" db="EMBL/GenBank/DDBJ databases">
        <title>Paucibacter sp. nov., isolated from fresh soil in Korea.</title>
        <authorList>
            <person name="Le N.T.T."/>
        </authorList>
    </citation>
    <scope>NUCLEOTIDE SEQUENCE [LARGE SCALE GENOMIC DNA]</scope>
    <source>
        <strain evidence="3 4">R3-3</strain>
    </source>
</reference>
<evidence type="ECO:0000313" key="3">
    <source>
        <dbReference type="EMBL" id="MDY0743291.1"/>
    </source>
</evidence>
<evidence type="ECO:0000313" key="4">
    <source>
        <dbReference type="Proteomes" id="UP001285263"/>
    </source>
</evidence>
<dbReference type="PROSITE" id="PS51123">
    <property type="entry name" value="OMPA_2"/>
    <property type="match status" value="1"/>
</dbReference>
<organism evidence="3 4">
    <name type="scientific">Roseateles agri</name>
    <dbReference type="NCBI Taxonomy" id="3098619"/>
    <lineage>
        <taxon>Bacteria</taxon>
        <taxon>Pseudomonadati</taxon>
        <taxon>Pseudomonadota</taxon>
        <taxon>Betaproteobacteria</taxon>
        <taxon>Burkholderiales</taxon>
        <taxon>Sphaerotilaceae</taxon>
        <taxon>Roseateles</taxon>
    </lineage>
</organism>
<dbReference type="Gene3D" id="3.30.1330.60">
    <property type="entry name" value="OmpA-like domain"/>
    <property type="match status" value="1"/>
</dbReference>